<comment type="caution">
    <text evidence="2">The sequence shown here is derived from an EMBL/GenBank/DDBJ whole genome shotgun (WGS) entry which is preliminary data.</text>
</comment>
<sequence length="250" mass="27035">MCSSRSYASARVSGLATEHSWIERRCCGCLALCPVAQGRRLLPRIEFHYPRIPFALHARPRKPAGRASRFASGAKRSECTRRHSAGHKRLGAQSNKESACPFTCLPTVLPSSPAHAPSTEHYSRVNRPKEDKLARCNTADSVSYTTVHGNADVPTQGSKPDVGSHDDDVECEPNSQNQPLQKGKVETRNPATNTNQMTTNESQLACNGFIPTRIPRRGDGVDFCTGTSDGRGLGTLAPVGSARARCPISL</sequence>
<feature type="region of interest" description="Disordered" evidence="1">
    <location>
        <begin position="63"/>
        <end position="92"/>
    </location>
</feature>
<evidence type="ECO:0000313" key="3">
    <source>
        <dbReference type="Proteomes" id="UP000814176"/>
    </source>
</evidence>
<reference evidence="2 3" key="1">
    <citation type="journal article" date="2021" name="Environ. Microbiol.">
        <title>Gene family expansions and transcriptome signatures uncover fungal adaptations to wood decay.</title>
        <authorList>
            <person name="Hage H."/>
            <person name="Miyauchi S."/>
            <person name="Viragh M."/>
            <person name="Drula E."/>
            <person name="Min B."/>
            <person name="Chaduli D."/>
            <person name="Navarro D."/>
            <person name="Favel A."/>
            <person name="Norest M."/>
            <person name="Lesage-Meessen L."/>
            <person name="Balint B."/>
            <person name="Merenyi Z."/>
            <person name="de Eugenio L."/>
            <person name="Morin E."/>
            <person name="Martinez A.T."/>
            <person name="Baldrian P."/>
            <person name="Stursova M."/>
            <person name="Martinez M.J."/>
            <person name="Novotny C."/>
            <person name="Magnuson J.K."/>
            <person name="Spatafora J.W."/>
            <person name="Maurice S."/>
            <person name="Pangilinan J."/>
            <person name="Andreopoulos W."/>
            <person name="LaButti K."/>
            <person name="Hundley H."/>
            <person name="Na H."/>
            <person name="Kuo A."/>
            <person name="Barry K."/>
            <person name="Lipzen A."/>
            <person name="Henrissat B."/>
            <person name="Riley R."/>
            <person name="Ahrendt S."/>
            <person name="Nagy L.G."/>
            <person name="Grigoriev I.V."/>
            <person name="Martin F."/>
            <person name="Rosso M.N."/>
        </authorList>
    </citation>
    <scope>NUCLEOTIDE SEQUENCE [LARGE SCALE GENOMIC DNA]</scope>
    <source>
        <strain evidence="2 3">CIRM-BRFM 1785</strain>
    </source>
</reference>
<feature type="region of interest" description="Disordered" evidence="1">
    <location>
        <begin position="146"/>
        <end position="196"/>
    </location>
</feature>
<dbReference type="RefSeq" id="XP_047775792.1">
    <property type="nucleotide sequence ID" value="XM_047917292.1"/>
</dbReference>
<name>A0ABQ8K8F3_9APHY</name>
<proteinExistence type="predicted"/>
<evidence type="ECO:0000313" key="2">
    <source>
        <dbReference type="EMBL" id="KAH9833026.1"/>
    </source>
</evidence>
<keyword evidence="3" id="KW-1185">Reference proteome</keyword>
<dbReference type="GeneID" id="71998024"/>
<accession>A0ABQ8K8F3</accession>
<protein>
    <submittedName>
        <fullName evidence="2">Uncharacterized protein</fullName>
    </submittedName>
</protein>
<dbReference type="Proteomes" id="UP000814176">
    <property type="component" value="Unassembled WGS sequence"/>
</dbReference>
<dbReference type="EMBL" id="JADCUA010000020">
    <property type="protein sequence ID" value="KAH9833026.1"/>
    <property type="molecule type" value="Genomic_DNA"/>
</dbReference>
<evidence type="ECO:0000256" key="1">
    <source>
        <dbReference type="SAM" id="MobiDB-lite"/>
    </source>
</evidence>
<organism evidence="2 3">
    <name type="scientific">Rhodofomes roseus</name>
    <dbReference type="NCBI Taxonomy" id="34475"/>
    <lineage>
        <taxon>Eukaryota</taxon>
        <taxon>Fungi</taxon>
        <taxon>Dikarya</taxon>
        <taxon>Basidiomycota</taxon>
        <taxon>Agaricomycotina</taxon>
        <taxon>Agaricomycetes</taxon>
        <taxon>Polyporales</taxon>
        <taxon>Rhodofomes</taxon>
    </lineage>
</organism>
<feature type="compositionally biased region" description="Polar residues" evidence="1">
    <location>
        <begin position="146"/>
        <end position="158"/>
    </location>
</feature>
<gene>
    <name evidence="2" type="ORF">C8Q71DRAFT_248917</name>
</gene>